<dbReference type="GO" id="GO:0005634">
    <property type="term" value="C:nucleus"/>
    <property type="evidence" value="ECO:0007669"/>
    <property type="project" value="TreeGrafter"/>
</dbReference>
<feature type="domain" description="Thiamine pyrophosphate enzyme central" evidence="15">
    <location>
        <begin position="204"/>
        <end position="338"/>
    </location>
</feature>
<dbReference type="PIRSF" id="PIRSF036565">
    <property type="entry name" value="Pyruvt_ip_decrb"/>
    <property type="match status" value="1"/>
</dbReference>
<reference evidence="18 19" key="1">
    <citation type="submission" date="2015-01" db="EMBL/GenBank/DDBJ databases">
        <title>The Genome Sequence of Exophiala sideris CBS121828.</title>
        <authorList>
            <consortium name="The Broad Institute Genomics Platform"/>
            <person name="Cuomo C."/>
            <person name="de Hoog S."/>
            <person name="Gorbushina A."/>
            <person name="Stielow B."/>
            <person name="Teixiera M."/>
            <person name="Abouelleil A."/>
            <person name="Chapman S.B."/>
            <person name="Priest M."/>
            <person name="Young S.K."/>
            <person name="Wortman J."/>
            <person name="Nusbaum C."/>
            <person name="Birren B."/>
        </authorList>
    </citation>
    <scope>NUCLEOTIDE SEQUENCE [LARGE SCALE GENOMIC DNA]</scope>
    <source>
        <strain evidence="18 19">CBS 121828</strain>
    </source>
</reference>
<evidence type="ECO:0000313" key="19">
    <source>
        <dbReference type="Proteomes" id="UP000053599"/>
    </source>
</evidence>
<dbReference type="GO" id="GO:0005829">
    <property type="term" value="C:cytosol"/>
    <property type="evidence" value="ECO:0007669"/>
    <property type="project" value="TreeGrafter"/>
</dbReference>
<evidence type="ECO:0000259" key="15">
    <source>
        <dbReference type="Pfam" id="PF00205"/>
    </source>
</evidence>
<evidence type="ECO:0000256" key="3">
    <source>
        <dbReference type="ARBA" id="ARBA00007812"/>
    </source>
</evidence>
<dbReference type="InterPro" id="IPR012110">
    <property type="entry name" value="PDC/IPDC-like"/>
</dbReference>
<dbReference type="CDD" id="cd02005">
    <property type="entry name" value="TPP_PDC_IPDC"/>
    <property type="match status" value="1"/>
</dbReference>
<evidence type="ECO:0000256" key="13">
    <source>
        <dbReference type="RuleBase" id="RU362132"/>
    </source>
</evidence>
<keyword evidence="10" id="KW-0456">Lyase</keyword>
<protein>
    <recommendedName>
        <fullName evidence="5">Pyruvate decarboxylase</fullName>
        <ecNumber evidence="4">4.1.1.1</ecNumber>
    </recommendedName>
</protein>
<dbReference type="InterPro" id="IPR012000">
    <property type="entry name" value="Thiamin_PyroP_enz_cen_dom"/>
</dbReference>
<comment type="similarity">
    <text evidence="3 13">Belongs to the TPP enzyme family.</text>
</comment>
<dbReference type="GO" id="GO:0000287">
    <property type="term" value="F:magnesium ion binding"/>
    <property type="evidence" value="ECO:0007669"/>
    <property type="project" value="InterPro"/>
</dbReference>
<feature type="domain" description="Thiamine pyrophosphate enzyme N-terminal TPP-binding" evidence="17">
    <location>
        <begin position="12"/>
        <end position="113"/>
    </location>
</feature>
<dbReference type="Gene3D" id="3.40.50.1220">
    <property type="entry name" value="TPP-binding domain"/>
    <property type="match status" value="1"/>
</dbReference>
<dbReference type="CDD" id="cd07038">
    <property type="entry name" value="TPP_PYR_PDC_IPDC_like"/>
    <property type="match status" value="1"/>
</dbReference>
<dbReference type="Proteomes" id="UP000053599">
    <property type="component" value="Unassembled WGS sequence"/>
</dbReference>
<comment type="catalytic activity">
    <reaction evidence="1">
        <text>a 2-oxocarboxylate + H(+) = an aldehyde + CO2</text>
        <dbReference type="Rhea" id="RHEA:11628"/>
        <dbReference type="ChEBI" id="CHEBI:15378"/>
        <dbReference type="ChEBI" id="CHEBI:16526"/>
        <dbReference type="ChEBI" id="CHEBI:17478"/>
        <dbReference type="ChEBI" id="CHEBI:35179"/>
        <dbReference type="EC" id="4.1.1.1"/>
    </reaction>
</comment>
<evidence type="ECO:0000256" key="5">
    <source>
        <dbReference type="ARBA" id="ARBA00014422"/>
    </source>
</evidence>
<evidence type="ECO:0000256" key="1">
    <source>
        <dbReference type="ARBA" id="ARBA00001041"/>
    </source>
</evidence>
<feature type="binding site" evidence="12">
    <location>
        <position position="474"/>
    </location>
    <ligand>
        <name>Mg(2+)</name>
        <dbReference type="ChEBI" id="CHEBI:18420"/>
    </ligand>
</feature>
<dbReference type="EMBL" id="KN846954">
    <property type="protein sequence ID" value="KIV77298.1"/>
    <property type="molecule type" value="Genomic_DNA"/>
</dbReference>
<evidence type="ECO:0000256" key="11">
    <source>
        <dbReference type="PIRSR" id="PIRSR036565-1"/>
    </source>
</evidence>
<keyword evidence="8 12" id="KW-0460">Magnesium</keyword>
<dbReference type="InterPro" id="IPR029061">
    <property type="entry name" value="THDP-binding"/>
</dbReference>
<dbReference type="GO" id="GO:0030976">
    <property type="term" value="F:thiamine pyrophosphate binding"/>
    <property type="evidence" value="ECO:0007669"/>
    <property type="project" value="InterPro"/>
</dbReference>
<evidence type="ECO:0000256" key="9">
    <source>
        <dbReference type="ARBA" id="ARBA00023052"/>
    </source>
</evidence>
<evidence type="ECO:0000256" key="14">
    <source>
        <dbReference type="SAM" id="MobiDB-lite"/>
    </source>
</evidence>
<dbReference type="InterPro" id="IPR047214">
    <property type="entry name" value="TPP_PDC_IPDC"/>
</dbReference>
<dbReference type="STRING" id="1016849.A0A0D1YQM0"/>
<keyword evidence="7" id="KW-0210">Decarboxylase</keyword>
<comment type="cofactor">
    <cofactor evidence="12">
        <name>Mg(2+)</name>
        <dbReference type="ChEBI" id="CHEBI:18420"/>
    </cofactor>
    <text evidence="12">Binds 1 Mg(2+) per subunit.</text>
</comment>
<dbReference type="OrthoDB" id="308383at2759"/>
<dbReference type="Pfam" id="PF02775">
    <property type="entry name" value="TPP_enzyme_C"/>
    <property type="match status" value="1"/>
</dbReference>
<dbReference type="Gene3D" id="3.40.50.970">
    <property type="match status" value="2"/>
</dbReference>
<keyword evidence="6 12" id="KW-0479">Metal-binding</keyword>
<evidence type="ECO:0000256" key="8">
    <source>
        <dbReference type="ARBA" id="ARBA00022842"/>
    </source>
</evidence>
<feature type="binding site" evidence="11">
    <location>
        <position position="30"/>
    </location>
    <ligand>
        <name>pyruvate</name>
        <dbReference type="ChEBI" id="CHEBI:15361"/>
        <label>1</label>
        <note>substrate; ligand shared between two neighboring subunits</note>
    </ligand>
</feature>
<gene>
    <name evidence="18" type="ORF">PV11_09105</name>
</gene>
<evidence type="ECO:0000256" key="4">
    <source>
        <dbReference type="ARBA" id="ARBA00013202"/>
    </source>
</evidence>
<dbReference type="HOGENOM" id="CLU_013748_0_2_1"/>
<evidence type="ECO:0000256" key="2">
    <source>
        <dbReference type="ARBA" id="ARBA00001964"/>
    </source>
</evidence>
<dbReference type="GO" id="GO:0004737">
    <property type="term" value="F:pyruvate decarboxylase activity"/>
    <property type="evidence" value="ECO:0007669"/>
    <property type="project" value="UniProtKB-EC"/>
</dbReference>
<dbReference type="AlphaFoldDB" id="A0A0D1YQM0"/>
<dbReference type="InterPro" id="IPR011766">
    <property type="entry name" value="TPP_enzyme_TPP-bd"/>
</dbReference>
<feature type="binding site" evidence="12">
    <location>
        <position position="446"/>
    </location>
    <ligand>
        <name>Mg(2+)</name>
        <dbReference type="ChEBI" id="CHEBI:18420"/>
    </ligand>
</feature>
<accession>A0A0D1YQM0</accession>
<name>A0A0D1YQM0_9EURO</name>
<keyword evidence="9 13" id="KW-0786">Thiamine pyrophosphate</keyword>
<dbReference type="PANTHER" id="PTHR43452">
    <property type="entry name" value="PYRUVATE DECARBOXYLASE"/>
    <property type="match status" value="1"/>
</dbReference>
<comment type="cofactor">
    <cofactor evidence="2">
        <name>thiamine diphosphate</name>
        <dbReference type="ChEBI" id="CHEBI:58937"/>
    </cofactor>
</comment>
<evidence type="ECO:0000256" key="10">
    <source>
        <dbReference type="ARBA" id="ARBA00023239"/>
    </source>
</evidence>
<organism evidence="18 19">
    <name type="scientific">Exophiala sideris</name>
    <dbReference type="NCBI Taxonomy" id="1016849"/>
    <lineage>
        <taxon>Eukaryota</taxon>
        <taxon>Fungi</taxon>
        <taxon>Dikarya</taxon>
        <taxon>Ascomycota</taxon>
        <taxon>Pezizomycotina</taxon>
        <taxon>Eurotiomycetes</taxon>
        <taxon>Chaetothyriomycetidae</taxon>
        <taxon>Chaetothyriales</taxon>
        <taxon>Herpotrichiellaceae</taxon>
        <taxon>Exophiala</taxon>
    </lineage>
</organism>
<feature type="domain" description="Thiamine pyrophosphate enzyme TPP-binding" evidence="16">
    <location>
        <begin position="406"/>
        <end position="539"/>
    </location>
</feature>
<feature type="binding site" evidence="12">
    <location>
        <position position="476"/>
    </location>
    <ligand>
        <name>Mg(2+)</name>
        <dbReference type="ChEBI" id="CHEBI:18420"/>
    </ligand>
</feature>
<feature type="region of interest" description="Disordered" evidence="14">
    <location>
        <begin position="567"/>
        <end position="588"/>
    </location>
</feature>
<evidence type="ECO:0000256" key="12">
    <source>
        <dbReference type="PIRSR" id="PIRSR036565-2"/>
    </source>
</evidence>
<dbReference type="SUPFAM" id="SSF52467">
    <property type="entry name" value="DHS-like NAD/FAD-binding domain"/>
    <property type="match status" value="1"/>
</dbReference>
<feature type="binding site" evidence="11">
    <location>
        <position position="480"/>
    </location>
    <ligand>
        <name>pyruvate</name>
        <dbReference type="ChEBI" id="CHEBI:15361"/>
        <label>1</label>
        <note>substrate; ligand shared between two neighboring subunits</note>
    </ligand>
</feature>
<evidence type="ECO:0000259" key="17">
    <source>
        <dbReference type="Pfam" id="PF02776"/>
    </source>
</evidence>
<dbReference type="FunFam" id="3.40.50.970:FF:000019">
    <property type="entry name" value="Pyruvate decarboxylase isozyme"/>
    <property type="match status" value="1"/>
</dbReference>
<dbReference type="InterPro" id="IPR012001">
    <property type="entry name" value="Thiamin_PyroP_enz_TPP-bd_dom"/>
</dbReference>
<dbReference type="Pfam" id="PF00205">
    <property type="entry name" value="TPP_enzyme_M"/>
    <property type="match status" value="1"/>
</dbReference>
<dbReference type="Pfam" id="PF02776">
    <property type="entry name" value="TPP_enzyme_N"/>
    <property type="match status" value="1"/>
</dbReference>
<dbReference type="PANTHER" id="PTHR43452:SF3">
    <property type="entry name" value="TRANSAMINATED AMINO ACID DECARBOXYLASE"/>
    <property type="match status" value="1"/>
</dbReference>
<evidence type="ECO:0000256" key="6">
    <source>
        <dbReference type="ARBA" id="ARBA00022723"/>
    </source>
</evidence>
<feature type="binding site" evidence="11">
    <location>
        <position position="118"/>
    </location>
    <ligand>
        <name>pyruvate</name>
        <dbReference type="ChEBI" id="CHEBI:15361"/>
        <label>1</label>
        <note>substrate; ligand shared between two neighboring subunits</note>
    </ligand>
</feature>
<evidence type="ECO:0000256" key="7">
    <source>
        <dbReference type="ARBA" id="ARBA00022793"/>
    </source>
</evidence>
<dbReference type="SUPFAM" id="SSF52518">
    <property type="entry name" value="Thiamin diphosphate-binding fold (THDP-binding)"/>
    <property type="match status" value="2"/>
</dbReference>
<sequence length="588" mass="64522">MAKDEIPLGLLLWQKLRDLNIRNIMGVPGDMNLELLDYINEVEDLNWVGNANELNAAYAADGYCRVSGVPGVVVTTMGVGELSALNGIAGAYTEQVKVIHIVGTTPIAAHEKHLMIHHCLGPSPDHKVYEKTSQHVRTAHCWLDNPATAAREIDRVVHECYAKSLPVYIFVPTDMVDRKVPTPSPSQLDLAPPTDELSQKAAISATLNLLYKAKSPAVIVDALTSRHRGKDVTRKLVDLLQFPTFSTSMGKSIIDETKPYFCGIYNGQVSIPEVCEVVEQKSDLVLDLGPLLADSNTGGHSRKIAEQQTIAVHPHQVIIGGMVYRNIGLVSFLSTLLETIEKSRLPRVASPGRASLSAAKDADSELITQSWIWTRFGEFCRPGDVLVAESGTAQFGFPDAILPEDVTYITQVYYGSIGYSVPATLGAAVAHREQNREGRVILVVGDGSLQLTVQEIGTMVKLGFKNIIIVVINNNGYTIERAIHGAEEAYNDIAIWNHQAMLEFFGAKNARASSREARTKKELEEVLASPEYQHPSSIQVLEVFMEQMDVPWRLSTQIDLISKRNAAAQKKQDEQSASIEVPISPESL</sequence>
<dbReference type="InterPro" id="IPR029035">
    <property type="entry name" value="DHS-like_NAD/FAD-binding_dom"/>
</dbReference>
<evidence type="ECO:0000313" key="18">
    <source>
        <dbReference type="EMBL" id="KIV77298.1"/>
    </source>
</evidence>
<dbReference type="InterPro" id="IPR047213">
    <property type="entry name" value="TPP_PYR_PDC_IPDC-like"/>
</dbReference>
<dbReference type="FunFam" id="3.40.50.970:FF:000024">
    <property type="entry name" value="Pyruvate decarboxylase isozyme"/>
    <property type="match status" value="1"/>
</dbReference>
<dbReference type="EC" id="4.1.1.1" evidence="4"/>
<dbReference type="GO" id="GO:0000949">
    <property type="term" value="P:aromatic amino acid family catabolic process to alcohol via Ehrlich pathway"/>
    <property type="evidence" value="ECO:0007669"/>
    <property type="project" value="TreeGrafter"/>
</dbReference>
<proteinExistence type="inferred from homology"/>
<feature type="binding site" evidence="11">
    <location>
        <position position="161"/>
    </location>
    <ligand>
        <name>pyruvate</name>
        <dbReference type="ChEBI" id="CHEBI:15361"/>
        <label>2</label>
        <note>allosteric activator</note>
    </ligand>
</feature>
<evidence type="ECO:0000259" key="16">
    <source>
        <dbReference type="Pfam" id="PF02775"/>
    </source>
</evidence>